<organism evidence="2 3">
    <name type="scientific">Pseudoalteromonas amylolytica</name>
    <dbReference type="NCBI Taxonomy" id="1859457"/>
    <lineage>
        <taxon>Bacteria</taxon>
        <taxon>Pseudomonadati</taxon>
        <taxon>Pseudomonadota</taxon>
        <taxon>Gammaproteobacteria</taxon>
        <taxon>Alteromonadales</taxon>
        <taxon>Pseudoalteromonadaceae</taxon>
        <taxon>Pseudoalteromonas</taxon>
    </lineage>
</organism>
<dbReference type="STRING" id="1859457.BET10_12525"/>
<dbReference type="OrthoDB" id="681054at2"/>
<sequence>MGLFIGYRHSIADAFGNALGNSIVSGLSKSPKSENNTTTSPKRSGQTQPIGKTGGAPASQGAVDINPENALDKWNRLEASGELDNLSDNDYYNLATAANSIENATRPITSFDRFNRLVNHSNMIRQQLNSDLATKAQSVQRTQSLIASNQAWIDRNTTTMGRVPQGFDLESSLIGSIDWQDMSQAYAPGPWREEYVFGSELSNAKNQSPFDVLSKTATGTGVGATISTAIPGSFRVTNGYQGVVSPKYYASGWIGGSRAGITTYNVGNLASSIGDFAFVAGTGNDIYGVYNHYTDKTASFKVTTAKASVNFGVGAISLLNPVVGVLYGGTELLYPGGAAQALTDSGNLVEKNQKILGPTFRLNGRGGN</sequence>
<dbReference type="AlphaFoldDB" id="A0A1S1MX73"/>
<evidence type="ECO:0000313" key="3">
    <source>
        <dbReference type="Proteomes" id="UP000179786"/>
    </source>
</evidence>
<proteinExistence type="predicted"/>
<keyword evidence="3" id="KW-1185">Reference proteome</keyword>
<comment type="caution">
    <text evidence="2">The sequence shown here is derived from an EMBL/GenBank/DDBJ whole genome shotgun (WGS) entry which is preliminary data.</text>
</comment>
<feature type="compositionally biased region" description="Polar residues" evidence="1">
    <location>
        <begin position="27"/>
        <end position="50"/>
    </location>
</feature>
<accession>A0A1S1MX73</accession>
<evidence type="ECO:0000256" key="1">
    <source>
        <dbReference type="SAM" id="MobiDB-lite"/>
    </source>
</evidence>
<feature type="region of interest" description="Disordered" evidence="1">
    <location>
        <begin position="27"/>
        <end position="64"/>
    </location>
</feature>
<gene>
    <name evidence="2" type="ORF">BET10_12525</name>
</gene>
<dbReference type="EMBL" id="MKJU01000025">
    <property type="protein sequence ID" value="OHU91623.1"/>
    <property type="molecule type" value="Genomic_DNA"/>
</dbReference>
<protein>
    <submittedName>
        <fullName evidence="2">Uncharacterized protein</fullName>
    </submittedName>
</protein>
<reference evidence="2 3" key="1">
    <citation type="submission" date="2016-09" db="EMBL/GenBank/DDBJ databases">
        <title>Pseudoalteromonas amylolytica sp. nov., isolated from the surface seawater.</title>
        <authorList>
            <person name="Wu Y.-H."/>
            <person name="Cheng H."/>
            <person name="Jin X.-B."/>
            <person name="Wang C.-S."/>
            <person name="Xu X.-W."/>
        </authorList>
    </citation>
    <scope>NUCLEOTIDE SEQUENCE [LARGE SCALE GENOMIC DNA]</scope>
    <source>
        <strain evidence="2 3">JW1</strain>
    </source>
</reference>
<dbReference type="RefSeq" id="WP_070985537.1">
    <property type="nucleotide sequence ID" value="NZ_MKJU01000025.1"/>
</dbReference>
<dbReference type="Proteomes" id="UP000179786">
    <property type="component" value="Unassembled WGS sequence"/>
</dbReference>
<name>A0A1S1MX73_9GAMM</name>
<evidence type="ECO:0000313" key="2">
    <source>
        <dbReference type="EMBL" id="OHU91623.1"/>
    </source>
</evidence>